<gene>
    <name evidence="1" type="ORF">GORHZ_121_00010</name>
</gene>
<keyword evidence="2" id="KW-1185">Reference proteome</keyword>
<reference evidence="1 2" key="1">
    <citation type="submission" date="2012-08" db="EMBL/GenBank/DDBJ databases">
        <title>Whole genome shotgun sequence of Gordonia rhizosphera NBRC 16068.</title>
        <authorList>
            <person name="Takarada H."/>
            <person name="Isaki S."/>
            <person name="Hosoyama A."/>
            <person name="Tsuchikane K."/>
            <person name="Katsumata H."/>
            <person name="Baba S."/>
            <person name="Ohji S."/>
            <person name="Yamazaki S."/>
            <person name="Fujita N."/>
        </authorList>
    </citation>
    <scope>NUCLEOTIDE SEQUENCE [LARGE SCALE GENOMIC DNA]</scope>
    <source>
        <strain evidence="1 2">NBRC 16068</strain>
    </source>
</reference>
<dbReference type="EMBL" id="BAHC01000121">
    <property type="protein sequence ID" value="GAB91009.1"/>
    <property type="molecule type" value="Genomic_DNA"/>
</dbReference>
<evidence type="ECO:0000313" key="2">
    <source>
        <dbReference type="Proteomes" id="UP000008363"/>
    </source>
</evidence>
<protein>
    <recommendedName>
        <fullName evidence="3">ABM domain-containing protein</fullName>
    </recommendedName>
</protein>
<dbReference type="STRING" id="1108045.GORHZ_121_00010"/>
<name>K6WWR6_9ACTN</name>
<comment type="caution">
    <text evidence="1">The sequence shown here is derived from an EMBL/GenBank/DDBJ whole genome shotgun (WGS) entry which is preliminary data.</text>
</comment>
<dbReference type="Proteomes" id="UP000008363">
    <property type="component" value="Unassembled WGS sequence"/>
</dbReference>
<dbReference type="eggNOG" id="ENOG5030CYE">
    <property type="taxonomic scope" value="Bacteria"/>
</dbReference>
<evidence type="ECO:0008006" key="3">
    <source>
        <dbReference type="Google" id="ProtNLM"/>
    </source>
</evidence>
<evidence type="ECO:0000313" key="1">
    <source>
        <dbReference type="EMBL" id="GAB91009.1"/>
    </source>
</evidence>
<organism evidence="1 2">
    <name type="scientific">Gordonia rhizosphera NBRC 16068</name>
    <dbReference type="NCBI Taxonomy" id="1108045"/>
    <lineage>
        <taxon>Bacteria</taxon>
        <taxon>Bacillati</taxon>
        <taxon>Actinomycetota</taxon>
        <taxon>Actinomycetes</taxon>
        <taxon>Mycobacteriales</taxon>
        <taxon>Gordoniaceae</taxon>
        <taxon>Gordonia</taxon>
    </lineage>
</organism>
<sequence>MAAATGRRDDDGTCDGSATVDDSLRTIRVEAVMFIQLIQGKVAHADALQKCLDRWEADLMPGATGYLGTTYGITDDGTLVALARFESADAARRNSERPEQVEWWAETKRCFGGLVTFMDCPDVMEWLGGGSDDAGFVQIVEGEHCDVSRLRELRERTQTIAADRIHEARPEIIGSVLCSGVGDSYIEAVYFTSESEAREHERIEIPDDLRSLFEEETKLMGDVEYYDLHHPHLVSA</sequence>
<dbReference type="AlphaFoldDB" id="K6WWR6"/>
<proteinExistence type="predicted"/>
<accession>K6WWR6</accession>